<dbReference type="Proteomes" id="UP000000628">
    <property type="component" value="Chromosome"/>
</dbReference>
<evidence type="ECO:0000313" key="3">
    <source>
        <dbReference type="Proteomes" id="UP000000628"/>
    </source>
</evidence>
<dbReference type="STRING" id="471856.Jden_0216"/>
<accession>C7QYP3</accession>
<evidence type="ECO:0000256" key="1">
    <source>
        <dbReference type="SAM" id="SignalP"/>
    </source>
</evidence>
<keyword evidence="1" id="KW-0732">Signal</keyword>
<dbReference type="PROSITE" id="PS51257">
    <property type="entry name" value="PROKAR_LIPOPROTEIN"/>
    <property type="match status" value="1"/>
</dbReference>
<organism evidence="2 3">
    <name type="scientific">Jonesia denitrificans (strain ATCC 14870 / DSM 20603 / BCRC 15368 / CIP 55.134 / JCM 11481 / NBRC 15587 / NCTC 10816 / Prevot 55134)</name>
    <name type="common">Listeria denitrificans</name>
    <dbReference type="NCBI Taxonomy" id="471856"/>
    <lineage>
        <taxon>Bacteria</taxon>
        <taxon>Bacillati</taxon>
        <taxon>Actinomycetota</taxon>
        <taxon>Actinomycetes</taxon>
        <taxon>Micrococcales</taxon>
        <taxon>Jonesiaceae</taxon>
        <taxon>Jonesia</taxon>
    </lineage>
</organism>
<sequence length="162" mass="17811">MPFRRHSVIVVVLLASASVAGCSDAGPVNSDVLDHEGARKEYSAFIEKLDFPSGSEAPSFPAAVKEQQPDGTMGFSNYEKGYGESFAASQWYCMWEEQWLEINEEDPNAADEALTLLEGSLTDEAFTRYLDESTIDWRQSVLDKARLGDGSSIAQDVKLNCS</sequence>
<gene>
    <name evidence="2" type="ordered locus">Jden_0216</name>
</gene>
<dbReference type="eggNOG" id="ENOG502ZA5I">
    <property type="taxonomic scope" value="Bacteria"/>
</dbReference>
<protein>
    <recommendedName>
        <fullName evidence="4">Lipoprotein</fullName>
    </recommendedName>
</protein>
<reference evidence="2 3" key="1">
    <citation type="journal article" date="2009" name="Stand. Genomic Sci.">
        <title>Complete genome sequence of Jonesia denitrificans type strain (Prevot 55134).</title>
        <authorList>
            <person name="Pukall R."/>
            <person name="Gehrich-Schroter G."/>
            <person name="Lapidus A."/>
            <person name="Nolan M."/>
            <person name="Glavina Del Rio T."/>
            <person name="Lucas S."/>
            <person name="Chen F."/>
            <person name="Tice H."/>
            <person name="Pitluck S."/>
            <person name="Cheng J.F."/>
            <person name="Copeland A."/>
            <person name="Saunders E."/>
            <person name="Brettin T."/>
            <person name="Detter J.C."/>
            <person name="Bruce D."/>
            <person name="Goodwin L."/>
            <person name="Pati A."/>
            <person name="Ivanova N."/>
            <person name="Mavromatis K."/>
            <person name="Ovchinnikova G."/>
            <person name="Chen A."/>
            <person name="Palaniappan K."/>
            <person name="Land M."/>
            <person name="Hauser L."/>
            <person name="Chang Y.J."/>
            <person name="Jeffries C.D."/>
            <person name="Chain P."/>
            <person name="Goker M."/>
            <person name="Bristow J."/>
            <person name="Eisen J.A."/>
            <person name="Markowitz V."/>
            <person name="Hugenholtz P."/>
            <person name="Kyrpides N.C."/>
            <person name="Klenk H.P."/>
            <person name="Han C."/>
        </authorList>
    </citation>
    <scope>NUCLEOTIDE SEQUENCE [LARGE SCALE GENOMIC DNA]</scope>
    <source>
        <strain evidence="3">ATCC 14870 / DSM 20603 / BCRC 15368 / CIP 55.134 / JCM 11481 / NBRC 15587 / NCTC 10816 / Prevot 55134</strain>
    </source>
</reference>
<dbReference type="EMBL" id="CP001706">
    <property type="protein sequence ID" value="ACV07890.1"/>
    <property type="molecule type" value="Genomic_DNA"/>
</dbReference>
<dbReference type="KEGG" id="jde:Jden_0216"/>
<keyword evidence="3" id="KW-1185">Reference proteome</keyword>
<name>C7QYP3_JONDD</name>
<feature type="chain" id="PRO_5002983009" description="Lipoprotein" evidence="1">
    <location>
        <begin position="26"/>
        <end position="162"/>
    </location>
</feature>
<dbReference type="HOGENOM" id="CLU_1546265_0_0_11"/>
<evidence type="ECO:0000313" key="2">
    <source>
        <dbReference type="EMBL" id="ACV07890.1"/>
    </source>
</evidence>
<evidence type="ECO:0008006" key="4">
    <source>
        <dbReference type="Google" id="ProtNLM"/>
    </source>
</evidence>
<feature type="signal peptide" evidence="1">
    <location>
        <begin position="1"/>
        <end position="25"/>
    </location>
</feature>
<proteinExistence type="predicted"/>
<dbReference type="AlphaFoldDB" id="C7QYP3"/>